<feature type="transmembrane region" description="Helical" evidence="1">
    <location>
        <begin position="6"/>
        <end position="25"/>
    </location>
</feature>
<reference evidence="2 3" key="1">
    <citation type="submission" date="2016-10" db="EMBL/GenBank/DDBJ databases">
        <title>Paenibacillus species isolates.</title>
        <authorList>
            <person name="Beno S.M."/>
        </authorList>
    </citation>
    <scope>NUCLEOTIDE SEQUENCE [LARGE SCALE GENOMIC DNA]</scope>
    <source>
        <strain evidence="2 3">FSL H7-0710</strain>
    </source>
</reference>
<keyword evidence="1" id="KW-0472">Membrane</keyword>
<dbReference type="RefSeq" id="WP_076119909.1">
    <property type="nucleotide sequence ID" value="NZ_MPTC01000014.1"/>
</dbReference>
<evidence type="ECO:0000313" key="2">
    <source>
        <dbReference type="EMBL" id="OMD39208.1"/>
    </source>
</evidence>
<gene>
    <name evidence="2" type="ORF">BSK52_16405</name>
</gene>
<dbReference type="Proteomes" id="UP000187439">
    <property type="component" value="Unassembled WGS sequence"/>
</dbReference>
<feature type="transmembrane region" description="Helical" evidence="1">
    <location>
        <begin position="152"/>
        <end position="175"/>
    </location>
</feature>
<sequence>MDTILKIVLSGTIPILINLVIKALISSSFDNLFYLKHQKTQQRIILYVVLGVLFLAYGSLLTAIYASFVKMKYTIVVAAIIIVLFLLGIMILGILCCIKWMKGKCSVKKFTLSETKANRLTFTVFMCNMVVFAVSFYDTLNITGLEEAEHVVKILICIGQFYLYAFLILKSYFYLIDFTRHQWNYVISPTPEDIDKRYLYVLYSLSPTQMVLSESYENVENPSSVYLFDIAKQTYIHFERVATLKERA</sequence>
<organism evidence="2 3">
    <name type="scientific">Paenibacillus odorifer</name>
    <dbReference type="NCBI Taxonomy" id="189426"/>
    <lineage>
        <taxon>Bacteria</taxon>
        <taxon>Bacillati</taxon>
        <taxon>Bacillota</taxon>
        <taxon>Bacilli</taxon>
        <taxon>Bacillales</taxon>
        <taxon>Paenibacillaceae</taxon>
        <taxon>Paenibacillus</taxon>
    </lineage>
</organism>
<dbReference type="OrthoDB" id="9930176at2"/>
<feature type="transmembrane region" description="Helical" evidence="1">
    <location>
        <begin position="74"/>
        <end position="98"/>
    </location>
</feature>
<keyword evidence="1" id="KW-1133">Transmembrane helix</keyword>
<evidence type="ECO:0000256" key="1">
    <source>
        <dbReference type="SAM" id="Phobius"/>
    </source>
</evidence>
<proteinExistence type="predicted"/>
<evidence type="ECO:0000313" key="3">
    <source>
        <dbReference type="Proteomes" id="UP000187439"/>
    </source>
</evidence>
<comment type="caution">
    <text evidence="2">The sequence shown here is derived from an EMBL/GenBank/DDBJ whole genome shotgun (WGS) entry which is preliminary data.</text>
</comment>
<dbReference type="AlphaFoldDB" id="A0A1R0XVS2"/>
<feature type="transmembrane region" description="Helical" evidence="1">
    <location>
        <begin position="119"/>
        <end position="140"/>
    </location>
</feature>
<accession>A0A1R0XVS2</accession>
<name>A0A1R0XVS2_9BACL</name>
<dbReference type="EMBL" id="MPTC01000014">
    <property type="protein sequence ID" value="OMD39208.1"/>
    <property type="molecule type" value="Genomic_DNA"/>
</dbReference>
<protein>
    <submittedName>
        <fullName evidence="2">Uncharacterized protein</fullName>
    </submittedName>
</protein>
<feature type="transmembrane region" description="Helical" evidence="1">
    <location>
        <begin position="45"/>
        <end position="68"/>
    </location>
</feature>
<keyword evidence="1" id="KW-0812">Transmembrane</keyword>